<keyword evidence="3" id="KW-1185">Reference proteome</keyword>
<evidence type="ECO:0000313" key="2">
    <source>
        <dbReference type="EMBL" id="GJN94139.1"/>
    </source>
</evidence>
<proteinExistence type="predicted"/>
<dbReference type="AlphaFoldDB" id="A0AAV5GVZ4"/>
<feature type="signal peptide" evidence="1">
    <location>
        <begin position="1"/>
        <end position="18"/>
    </location>
</feature>
<keyword evidence="1" id="KW-0732">Signal</keyword>
<organism evidence="2 3">
    <name type="scientific">Rhodotorula paludigena</name>
    <dbReference type="NCBI Taxonomy" id="86838"/>
    <lineage>
        <taxon>Eukaryota</taxon>
        <taxon>Fungi</taxon>
        <taxon>Dikarya</taxon>
        <taxon>Basidiomycota</taxon>
        <taxon>Pucciniomycotina</taxon>
        <taxon>Microbotryomycetes</taxon>
        <taxon>Sporidiobolales</taxon>
        <taxon>Sporidiobolaceae</taxon>
        <taxon>Rhodotorula</taxon>
    </lineage>
</organism>
<dbReference type="EMBL" id="BQKY01000016">
    <property type="protein sequence ID" value="GJN94139.1"/>
    <property type="molecule type" value="Genomic_DNA"/>
</dbReference>
<name>A0AAV5GVZ4_9BASI</name>
<sequence length="202" mass="21737">MLFSTSLITLAAAAVAVAASPVQKRAHRPQFDGPSSCSPQLPEGGVQTNIWGNDFQHVWSLNVGKTGNTWVTSEANTDRWMGWNITQVSEDKYYINAAMASFESCASVSGADTTTCSPDDDAYLWYITCNDCFDPFSGGRQDAANDCVFTPVTQPTKCAQAGFGERLSAQDCAPLDDYLTSTQAFSLGPWIVNSCIGKGRGF</sequence>
<evidence type="ECO:0000313" key="3">
    <source>
        <dbReference type="Proteomes" id="UP001342314"/>
    </source>
</evidence>
<evidence type="ECO:0000256" key="1">
    <source>
        <dbReference type="SAM" id="SignalP"/>
    </source>
</evidence>
<reference evidence="2 3" key="1">
    <citation type="submission" date="2021-12" db="EMBL/GenBank/DDBJ databases">
        <title>High titer production of polyol ester of fatty acids by Rhodotorula paludigena BS15 towards product separation-free biomass refinery.</title>
        <authorList>
            <person name="Mano J."/>
            <person name="Ono H."/>
            <person name="Tanaka T."/>
            <person name="Naito K."/>
            <person name="Sushida H."/>
            <person name="Ike M."/>
            <person name="Tokuyasu K."/>
            <person name="Kitaoka M."/>
        </authorList>
    </citation>
    <scope>NUCLEOTIDE SEQUENCE [LARGE SCALE GENOMIC DNA]</scope>
    <source>
        <strain evidence="2 3">BS15</strain>
    </source>
</reference>
<protein>
    <submittedName>
        <fullName evidence="2">Uncharacterized protein</fullName>
    </submittedName>
</protein>
<dbReference type="Proteomes" id="UP001342314">
    <property type="component" value="Unassembled WGS sequence"/>
</dbReference>
<accession>A0AAV5GVZ4</accession>
<comment type="caution">
    <text evidence="2">The sequence shown here is derived from an EMBL/GenBank/DDBJ whole genome shotgun (WGS) entry which is preliminary data.</text>
</comment>
<gene>
    <name evidence="2" type="ORF">Rhopal_007213-T1</name>
</gene>
<feature type="chain" id="PRO_5043327312" evidence="1">
    <location>
        <begin position="19"/>
        <end position="202"/>
    </location>
</feature>